<dbReference type="eggNOG" id="KOG1807">
    <property type="taxonomic scope" value="Eukaryota"/>
</dbReference>
<feature type="non-terminal residue" evidence="2">
    <location>
        <position position="422"/>
    </location>
</feature>
<dbReference type="AlphaFoldDB" id="U9TQW4"/>
<name>U9TQW4_RHIID</name>
<proteinExistence type="predicted"/>
<gene>
    <name evidence="2" type="ORF">GLOINDRAFT_31399</name>
</gene>
<dbReference type="Pfam" id="PF25396">
    <property type="entry name" value="ZNFX1"/>
    <property type="match status" value="1"/>
</dbReference>
<feature type="domain" description="ZNFX1" evidence="1">
    <location>
        <begin position="215"/>
        <end position="281"/>
    </location>
</feature>
<evidence type="ECO:0000313" key="2">
    <source>
        <dbReference type="EMBL" id="ESA08703.1"/>
    </source>
</evidence>
<organism evidence="2">
    <name type="scientific">Rhizophagus irregularis (strain DAOM 181602 / DAOM 197198 / MUCL 43194)</name>
    <name type="common">Arbuscular mycorrhizal fungus</name>
    <name type="synonym">Glomus intraradices</name>
    <dbReference type="NCBI Taxonomy" id="747089"/>
    <lineage>
        <taxon>Eukaryota</taxon>
        <taxon>Fungi</taxon>
        <taxon>Fungi incertae sedis</taxon>
        <taxon>Mucoromycota</taxon>
        <taxon>Glomeromycotina</taxon>
        <taxon>Glomeromycetes</taxon>
        <taxon>Glomerales</taxon>
        <taxon>Glomeraceae</taxon>
        <taxon>Rhizophagus</taxon>
    </lineage>
</organism>
<dbReference type="EMBL" id="KI288905">
    <property type="protein sequence ID" value="ESA08703.1"/>
    <property type="molecule type" value="Genomic_DNA"/>
</dbReference>
<dbReference type="HOGENOM" id="CLU_651454_0_0_1"/>
<sequence>MHNIANDLYRLKTNYQKSIEQNQFSSRDPLTNNLENRKFFFMILEKEMKIMIKMLNNGRNNLMFDQNPEAKELNAKLDQLYYKELARRLDREKTYDPPGELSKYGKRHDNDFVEISKISIIPTKEEILCERPPFLPSSLRYALHFLPDGPARLLDTQFRLLREDLLNPIRGGLSNFLVALLQEHTYSDNDVKLSKEFKKIQEEGGKFSYNDGTNENGDLQVYTNVQFVNITCDRRKGYACTVSFTPPKIRAKGVRARREYWEKNKRLLTGSLVTLILPNPNPQSRSSSISDSDLYLFYFGIVIYRNERILSRDENFAEVDINFIDPSIYPIALSEISIFNKTKKIPLKNRFMVESTGVYLESYYHILKTLQTTNPSSLPFEKYLAPNFNDSNVNNGEDIKGKMREDIREEMINTLDVKVENP</sequence>
<reference evidence="2" key="1">
    <citation type="submission" date="2013-07" db="EMBL/GenBank/DDBJ databases">
        <title>The genome of an arbuscular mycorrhizal fungus provides insights into the evolution of the oldest plant symbiosis.</title>
        <authorList>
            <consortium name="DOE Joint Genome Institute"/>
            <person name="Tisserant E."/>
            <person name="Malbreil M."/>
            <person name="Kuo A."/>
            <person name="Kohler A."/>
            <person name="Symeonidi A."/>
            <person name="Balestrini R."/>
            <person name="Charron P."/>
            <person name="Duensing N."/>
            <person name="Frei-dit-Frey N."/>
            <person name="Gianinazzi-Pearson V."/>
            <person name="Gilbert B."/>
            <person name="Handa Y."/>
            <person name="Hijri M."/>
            <person name="Kaul R."/>
            <person name="Kawaguchi M."/>
            <person name="Krajinski F."/>
            <person name="Lammers P."/>
            <person name="Lapierre D."/>
            <person name="Masclaux F.G."/>
            <person name="Murat C."/>
            <person name="Morin E."/>
            <person name="Ndikumana S."/>
            <person name="Pagni M."/>
            <person name="Petitpierre D."/>
            <person name="Requena N."/>
            <person name="Rosikiewicz P."/>
            <person name="Riley R."/>
            <person name="Saito K."/>
            <person name="San Clemente H."/>
            <person name="Shapiro H."/>
            <person name="van Tuinen D."/>
            <person name="Becard G."/>
            <person name="Bonfante P."/>
            <person name="Paszkowski U."/>
            <person name="Shachar-Hill Y."/>
            <person name="Young J.P."/>
            <person name="Sanders I.R."/>
            <person name="Henrissat B."/>
            <person name="Rensing S.A."/>
            <person name="Grigoriev I.V."/>
            <person name="Corradi N."/>
            <person name="Roux C."/>
            <person name="Martin F."/>
        </authorList>
    </citation>
    <scope>NUCLEOTIDE SEQUENCE</scope>
    <source>
        <strain evidence="2">DAOM 197198</strain>
    </source>
</reference>
<protein>
    <recommendedName>
        <fullName evidence="1">ZNFX1 domain-containing protein</fullName>
    </recommendedName>
</protein>
<dbReference type="InterPro" id="IPR057373">
    <property type="entry name" value="ZNFX1"/>
</dbReference>
<evidence type="ECO:0000259" key="1">
    <source>
        <dbReference type="Pfam" id="PF25396"/>
    </source>
</evidence>
<accession>U9TQW4</accession>